<evidence type="ECO:0000313" key="1">
    <source>
        <dbReference type="EMBL" id="KAK1442235.1"/>
    </source>
</evidence>
<dbReference type="AlphaFoldDB" id="A0AAD8LGK8"/>
<evidence type="ECO:0000313" key="2">
    <source>
        <dbReference type="Proteomes" id="UP001230268"/>
    </source>
</evidence>
<dbReference type="Proteomes" id="UP001230268">
    <property type="component" value="Unassembled WGS sequence"/>
</dbReference>
<proteinExistence type="predicted"/>
<gene>
    <name evidence="1" type="ORF">BgAZ_402650</name>
</gene>
<protein>
    <submittedName>
        <fullName evidence="1">Uncharacterized protein</fullName>
    </submittedName>
</protein>
<keyword evidence="2" id="KW-1185">Reference proteome</keyword>
<reference evidence="1" key="1">
    <citation type="submission" date="2023-08" db="EMBL/GenBank/DDBJ databases">
        <title>Draft sequence of the Babesia gibsoni genome.</title>
        <authorList>
            <person name="Yamagishi J.Y."/>
            <person name="Xuan X.X."/>
        </authorList>
    </citation>
    <scope>NUCLEOTIDE SEQUENCE</scope>
    <source>
        <strain evidence="1">Azabu</strain>
    </source>
</reference>
<sequence length="350" mass="40770">MLAIEDIVSGCEKRKRAIVVHYSRYWLPSPDSGDYESWKNLDRGRIAEIVLEPQVLWLCFLRKIANLKIVMFGDVYDTFVGGPMPAAYVDDEECFKGEPLRQDNLMQYLVLHLGDISAEQKRLLNSDFILYKPTEKDDKIAIVTGDDYENHISILPLYVEKHLRYAVLYLIWVYPIISKNVTRSVVINSMPWPHGHIAYYMRANEIGRLCAQCGYSNIEFTIKELSMMLRELQRALQSKVRPFNNRPGYWMEGSIFANLAVLFSIPCHGVEELLALHREFYDLKSYCINVNSTYNVVKLQPPFLCGNQFPISYFVEQPCSARAALDCAWERFKQSHMFSLFFQQTEEYNF</sequence>
<dbReference type="EMBL" id="JAVEPI010000004">
    <property type="protein sequence ID" value="KAK1442235.1"/>
    <property type="molecule type" value="Genomic_DNA"/>
</dbReference>
<organism evidence="1 2">
    <name type="scientific">Babesia gibsoni</name>
    <dbReference type="NCBI Taxonomy" id="33632"/>
    <lineage>
        <taxon>Eukaryota</taxon>
        <taxon>Sar</taxon>
        <taxon>Alveolata</taxon>
        <taxon>Apicomplexa</taxon>
        <taxon>Aconoidasida</taxon>
        <taxon>Piroplasmida</taxon>
        <taxon>Babesiidae</taxon>
        <taxon>Babesia</taxon>
    </lineage>
</organism>
<name>A0AAD8LGK8_BABGI</name>
<accession>A0AAD8LGK8</accession>
<comment type="caution">
    <text evidence="1">The sequence shown here is derived from an EMBL/GenBank/DDBJ whole genome shotgun (WGS) entry which is preliminary data.</text>
</comment>